<dbReference type="Gene3D" id="3.90.76.10">
    <property type="entry name" value="Dipeptide-binding Protein, Domain 1"/>
    <property type="match status" value="1"/>
</dbReference>
<dbReference type="GO" id="GO:0015833">
    <property type="term" value="P:peptide transport"/>
    <property type="evidence" value="ECO:0007669"/>
    <property type="project" value="TreeGrafter"/>
</dbReference>
<dbReference type="InterPro" id="IPR000914">
    <property type="entry name" value="SBP_5_dom"/>
</dbReference>
<organism evidence="6 7">
    <name type="scientific">Candidatus Portnoybacteria bacterium CG_4_8_14_3_um_filter_40_10</name>
    <dbReference type="NCBI Taxonomy" id="1974801"/>
    <lineage>
        <taxon>Bacteria</taxon>
        <taxon>Candidatus Portnoyibacteriota</taxon>
    </lineage>
</organism>
<keyword evidence="4" id="KW-1133">Transmembrane helix</keyword>
<comment type="caution">
    <text evidence="6">The sequence shown here is derived from an EMBL/GenBank/DDBJ whole genome shotgun (WGS) entry which is preliminary data.</text>
</comment>
<keyword evidence="4" id="KW-0812">Transmembrane</keyword>
<dbReference type="InterPro" id="IPR039424">
    <property type="entry name" value="SBP_5"/>
</dbReference>
<protein>
    <recommendedName>
        <fullName evidence="5">Solute-binding protein family 5 domain-containing protein</fullName>
    </recommendedName>
</protein>
<feature type="domain" description="Solute-binding protein family 5" evidence="5">
    <location>
        <begin position="110"/>
        <end position="481"/>
    </location>
</feature>
<dbReference type="Gene3D" id="3.10.105.10">
    <property type="entry name" value="Dipeptide-binding Protein, Domain 3"/>
    <property type="match status" value="1"/>
</dbReference>
<dbReference type="PANTHER" id="PTHR30290:SF9">
    <property type="entry name" value="OLIGOPEPTIDE-BINDING PROTEIN APPA"/>
    <property type="match status" value="1"/>
</dbReference>
<evidence type="ECO:0000313" key="7">
    <source>
        <dbReference type="Proteomes" id="UP000229561"/>
    </source>
</evidence>
<comment type="similarity">
    <text evidence="1">Belongs to the bacterial solute-binding protein 5 family.</text>
</comment>
<gene>
    <name evidence="6" type="ORF">CO001_03085</name>
</gene>
<dbReference type="PANTHER" id="PTHR30290">
    <property type="entry name" value="PERIPLASMIC BINDING COMPONENT OF ABC TRANSPORTER"/>
    <property type="match status" value="1"/>
</dbReference>
<dbReference type="GO" id="GO:1904680">
    <property type="term" value="F:peptide transmembrane transporter activity"/>
    <property type="evidence" value="ECO:0007669"/>
    <property type="project" value="TreeGrafter"/>
</dbReference>
<dbReference type="PIRSF" id="PIRSF002741">
    <property type="entry name" value="MppA"/>
    <property type="match status" value="1"/>
</dbReference>
<evidence type="ECO:0000256" key="2">
    <source>
        <dbReference type="ARBA" id="ARBA00022448"/>
    </source>
</evidence>
<evidence type="ECO:0000256" key="3">
    <source>
        <dbReference type="ARBA" id="ARBA00022729"/>
    </source>
</evidence>
<reference evidence="7" key="1">
    <citation type="submission" date="2017-09" db="EMBL/GenBank/DDBJ databases">
        <title>Depth-based differentiation of microbial function through sediment-hosted aquifers and enrichment of novel symbionts in the deep terrestrial subsurface.</title>
        <authorList>
            <person name="Probst A.J."/>
            <person name="Ladd B."/>
            <person name="Jarett J.K."/>
            <person name="Geller-Mcgrath D.E."/>
            <person name="Sieber C.M.K."/>
            <person name="Emerson J.B."/>
            <person name="Anantharaman K."/>
            <person name="Thomas B.C."/>
            <person name="Malmstrom R."/>
            <person name="Stieglmeier M."/>
            <person name="Klingl A."/>
            <person name="Woyke T."/>
            <person name="Ryan C.M."/>
            <person name="Banfield J.F."/>
        </authorList>
    </citation>
    <scope>NUCLEOTIDE SEQUENCE [LARGE SCALE GENOMIC DNA]</scope>
</reference>
<evidence type="ECO:0000256" key="1">
    <source>
        <dbReference type="ARBA" id="ARBA00005695"/>
    </source>
</evidence>
<dbReference type="GO" id="GO:0043190">
    <property type="term" value="C:ATP-binding cassette (ABC) transporter complex"/>
    <property type="evidence" value="ECO:0007669"/>
    <property type="project" value="InterPro"/>
</dbReference>
<dbReference type="Gene3D" id="3.40.190.10">
    <property type="entry name" value="Periplasmic binding protein-like II"/>
    <property type="match status" value="1"/>
</dbReference>
<feature type="transmembrane region" description="Helical" evidence="4">
    <location>
        <begin position="34"/>
        <end position="55"/>
    </location>
</feature>
<proteinExistence type="inferred from homology"/>
<keyword evidence="2" id="KW-0813">Transport</keyword>
<dbReference type="Pfam" id="PF00496">
    <property type="entry name" value="SBP_bac_5"/>
    <property type="match status" value="1"/>
</dbReference>
<keyword evidence="4" id="KW-0472">Membrane</keyword>
<dbReference type="InterPro" id="IPR030678">
    <property type="entry name" value="Peptide/Ni-bd"/>
</dbReference>
<dbReference type="Proteomes" id="UP000229561">
    <property type="component" value="Unassembled WGS sequence"/>
</dbReference>
<evidence type="ECO:0000313" key="6">
    <source>
        <dbReference type="EMBL" id="PIW76116.1"/>
    </source>
</evidence>
<dbReference type="SUPFAM" id="SSF53850">
    <property type="entry name" value="Periplasmic binding protein-like II"/>
    <property type="match status" value="1"/>
</dbReference>
<dbReference type="AlphaFoldDB" id="A0A2M7IHV2"/>
<dbReference type="EMBL" id="PFGY01000081">
    <property type="protein sequence ID" value="PIW76116.1"/>
    <property type="molecule type" value="Genomic_DNA"/>
</dbReference>
<evidence type="ECO:0000256" key="4">
    <source>
        <dbReference type="SAM" id="Phobius"/>
    </source>
</evidence>
<dbReference type="GO" id="GO:0042597">
    <property type="term" value="C:periplasmic space"/>
    <property type="evidence" value="ECO:0007669"/>
    <property type="project" value="UniProtKB-ARBA"/>
</dbReference>
<name>A0A2M7IHV2_9BACT</name>
<evidence type="ECO:0000259" key="5">
    <source>
        <dbReference type="Pfam" id="PF00496"/>
    </source>
</evidence>
<sequence>MFNSSKNFNQNSRWPSSFQWSQFFKIISKKERNLIFLFIFLFFLSLGFAGFRLYIKNTQVVPAVGGSLNEGIIGSPRYLNPVLAPANDADRDLARIIFSSLLKYDSQGNLIPDLAESYAIGDSGKIYDVFLKKNAFWHDGKQVTADDVIFTLQVIEDPDFRSPLRVNWVGIDFEKIDEFTVRFKLKNAYAPFPYNLTFGILPKHIWQNISVSDFALNEKNLKPVGSGPYVFKQLEKNKDGTIKSIELAASKNFYLNGPFIKQLIFRFYPDEEKAASALRKSEVQGLSYISPVNYLNLKNSSTNGFNIFEITLPRYFALFFNQSENKALADKNVRIALAQALDKDKLINDILLGFGKKIDSPIIPGMLGFSNDVKTYSYGLEAASSTLQSAGWVDNNNDGVREKDGQNLEFTLSTITWQELSKTANFLKDAWSLVGAKVNVETKETTSLIQENIRPRQYQALLFGELLNIDPDPFAFWHSSQKKDPGQNLSLYENAKVDAILQDARQDLNPASRAKKYQQFDQIVAEDLPAIFLYAPDYLYPLSSQIMGADFKIMVAPSDRFSQIENWYITTKRTWK</sequence>
<accession>A0A2M7IHV2</accession>
<keyword evidence="3" id="KW-0732">Signal</keyword>